<sequence>MILPDQRHLFDIPSEVVYMNCGSVSPLPKQVQAAGITGLNKKTTPWQLQTEDWFGRAEVLRDLFAKIIGATKDHIALIPAASYGIAVAANNVQLRPDQHIILLDQQYPSNVYAWQELSRSSGAAIVTVKRAAGQSWTAALLSHINTHTGVVAIPNCHWTDGSLIDLEEVSKAVKSVSAKLVIDASQSLGAYPLDINKIKPDFLVTVGYKWLLGAYGMGFLYADPQYSIAGKPIEYSWLNRAGSDDFTSLVNYQEIYRAGARRFDMGGFPSFVHVEMSIAALSQILEWGVANIQETLSVLTDAIQEKAAALGLETPDSNQRVGHMIGIKLSDSQVVKLRKELADNQVYVSFRGSSMRVAPYLFNTLNDVDRLFRYL</sequence>
<dbReference type="GO" id="GO:0008483">
    <property type="term" value="F:transaminase activity"/>
    <property type="evidence" value="ECO:0007669"/>
    <property type="project" value="UniProtKB-KW"/>
</dbReference>
<protein>
    <submittedName>
        <fullName evidence="3">Aminotransferase class V-fold PLP-dependent enzyme</fullName>
    </submittedName>
</protein>
<dbReference type="Gene3D" id="3.40.640.10">
    <property type="entry name" value="Type I PLP-dependent aspartate aminotransferase-like (Major domain)"/>
    <property type="match status" value="1"/>
</dbReference>
<dbReference type="InterPro" id="IPR015424">
    <property type="entry name" value="PyrdxlP-dep_Trfase"/>
</dbReference>
<evidence type="ECO:0000313" key="4">
    <source>
        <dbReference type="Proteomes" id="UP001549749"/>
    </source>
</evidence>
<dbReference type="Pfam" id="PF00266">
    <property type="entry name" value="Aminotran_5"/>
    <property type="match status" value="1"/>
</dbReference>
<keyword evidence="4" id="KW-1185">Reference proteome</keyword>
<gene>
    <name evidence="3" type="ORF">ABR189_13180</name>
</gene>
<dbReference type="PANTHER" id="PTHR43586">
    <property type="entry name" value="CYSTEINE DESULFURASE"/>
    <property type="match status" value="1"/>
</dbReference>
<evidence type="ECO:0000259" key="2">
    <source>
        <dbReference type="Pfam" id="PF00266"/>
    </source>
</evidence>
<dbReference type="Proteomes" id="UP001549749">
    <property type="component" value="Unassembled WGS sequence"/>
</dbReference>
<feature type="domain" description="Aminotransferase class V" evidence="2">
    <location>
        <begin position="58"/>
        <end position="353"/>
    </location>
</feature>
<evidence type="ECO:0000256" key="1">
    <source>
        <dbReference type="ARBA" id="ARBA00022898"/>
    </source>
</evidence>
<dbReference type="PANTHER" id="PTHR43586:SF15">
    <property type="entry name" value="BLR3095 PROTEIN"/>
    <property type="match status" value="1"/>
</dbReference>
<comment type="caution">
    <text evidence="3">The sequence shown here is derived from an EMBL/GenBank/DDBJ whole genome shotgun (WGS) entry which is preliminary data.</text>
</comment>
<keyword evidence="1" id="KW-0663">Pyridoxal phosphate</keyword>
<dbReference type="SUPFAM" id="SSF53383">
    <property type="entry name" value="PLP-dependent transferases"/>
    <property type="match status" value="1"/>
</dbReference>
<dbReference type="InterPro" id="IPR000192">
    <property type="entry name" value="Aminotrans_V_dom"/>
</dbReference>
<keyword evidence="3" id="KW-0808">Transferase</keyword>
<name>A0ABV2T5Q3_9BACT</name>
<evidence type="ECO:0000313" key="3">
    <source>
        <dbReference type="EMBL" id="MET6998333.1"/>
    </source>
</evidence>
<dbReference type="EMBL" id="JBEXAC010000001">
    <property type="protein sequence ID" value="MET6998333.1"/>
    <property type="molecule type" value="Genomic_DNA"/>
</dbReference>
<reference evidence="3 4" key="1">
    <citation type="submission" date="2024-06" db="EMBL/GenBank/DDBJ databases">
        <title>Chitinophaga defluvii sp. nov., isolated from municipal sewage.</title>
        <authorList>
            <person name="Zhang L."/>
        </authorList>
    </citation>
    <scope>NUCLEOTIDE SEQUENCE [LARGE SCALE GENOMIC DNA]</scope>
    <source>
        <strain evidence="3 4">H8</strain>
    </source>
</reference>
<dbReference type="InterPro" id="IPR015421">
    <property type="entry name" value="PyrdxlP-dep_Trfase_major"/>
</dbReference>
<accession>A0ABV2T5Q3</accession>
<organism evidence="3 4">
    <name type="scientific">Chitinophaga defluvii</name>
    <dbReference type="NCBI Taxonomy" id="3163343"/>
    <lineage>
        <taxon>Bacteria</taxon>
        <taxon>Pseudomonadati</taxon>
        <taxon>Bacteroidota</taxon>
        <taxon>Chitinophagia</taxon>
        <taxon>Chitinophagales</taxon>
        <taxon>Chitinophagaceae</taxon>
        <taxon>Chitinophaga</taxon>
    </lineage>
</organism>
<proteinExistence type="predicted"/>
<keyword evidence="3" id="KW-0032">Aminotransferase</keyword>
<dbReference type="InterPro" id="IPR015422">
    <property type="entry name" value="PyrdxlP-dep_Trfase_small"/>
</dbReference>
<dbReference type="Gene3D" id="3.90.1150.10">
    <property type="entry name" value="Aspartate Aminotransferase, domain 1"/>
    <property type="match status" value="1"/>
</dbReference>
<dbReference type="RefSeq" id="WP_354660968.1">
    <property type="nucleotide sequence ID" value="NZ_JBEXAC010000001.1"/>
</dbReference>